<reference evidence="1 2" key="1">
    <citation type="submission" date="2019-11" db="EMBL/GenBank/DDBJ databases">
        <title>Genome analysis of Rhizobacterium cereale a novel genus and species isolated from maize roots in North Spain.</title>
        <authorList>
            <person name="Menendez E."/>
            <person name="Flores-Felix J.D."/>
            <person name="Ramirez-Bahena M.-H."/>
            <person name="Igual J.M."/>
            <person name="Garcia-Fraile P."/>
            <person name="Peix A."/>
            <person name="Velazquez E."/>
        </authorList>
    </citation>
    <scope>NUCLEOTIDE SEQUENCE [LARGE SCALE GENOMIC DNA]</scope>
    <source>
        <strain evidence="1 2">RZME27</strain>
    </source>
</reference>
<dbReference type="RefSeq" id="WP_153353045.1">
    <property type="nucleotide sequence ID" value="NZ_JAYKOO010000001.1"/>
</dbReference>
<accession>A0A6A8A6M9</accession>
<dbReference type="PANTHER" id="PTHR35802:SF1">
    <property type="entry name" value="PROTEASE SYNTHASE AND SPORULATION PROTEIN PAI 2"/>
    <property type="match status" value="1"/>
</dbReference>
<dbReference type="Gene3D" id="2.30.110.10">
    <property type="entry name" value="Electron Transport, Fmn-binding Protein, Chain A"/>
    <property type="match status" value="1"/>
</dbReference>
<dbReference type="Pfam" id="PF04299">
    <property type="entry name" value="FMN_bind_2"/>
    <property type="match status" value="1"/>
</dbReference>
<dbReference type="SUPFAM" id="SSF50475">
    <property type="entry name" value="FMN-binding split barrel"/>
    <property type="match status" value="1"/>
</dbReference>
<organism evidence="1 2">
    <name type="scientific">Endobacterium cereale</name>
    <dbReference type="NCBI Taxonomy" id="2663029"/>
    <lineage>
        <taxon>Bacteria</taxon>
        <taxon>Pseudomonadati</taxon>
        <taxon>Pseudomonadota</taxon>
        <taxon>Alphaproteobacteria</taxon>
        <taxon>Hyphomicrobiales</taxon>
        <taxon>Rhizobiaceae</taxon>
        <taxon>Endobacterium</taxon>
    </lineage>
</organism>
<dbReference type="InterPro" id="IPR012349">
    <property type="entry name" value="Split_barrel_FMN-bd"/>
</dbReference>
<dbReference type="InterPro" id="IPR007396">
    <property type="entry name" value="TR_PAI2-type"/>
</dbReference>
<protein>
    <submittedName>
        <fullName evidence="1">FMN-binding negative transcriptional regulator</fullName>
    </submittedName>
</protein>
<dbReference type="EMBL" id="WIXI01000034">
    <property type="protein sequence ID" value="MQY45518.1"/>
    <property type="molecule type" value="Genomic_DNA"/>
</dbReference>
<proteinExistence type="predicted"/>
<dbReference type="PIRSF" id="PIRSF010372">
    <property type="entry name" value="PaiB"/>
    <property type="match status" value="1"/>
</dbReference>
<name>A0A6A8A6M9_9HYPH</name>
<dbReference type="Proteomes" id="UP000435138">
    <property type="component" value="Unassembled WGS sequence"/>
</dbReference>
<dbReference type="PANTHER" id="PTHR35802">
    <property type="entry name" value="PROTEASE SYNTHASE AND SPORULATION PROTEIN PAI 2"/>
    <property type="match status" value="1"/>
</dbReference>
<sequence length="210" mass="23528">MYLPPHFEEISRDEIKAVTEAAPLGCIVAQTTDGLIANHIPLLAAPDGTLIGHVALANDMHRLVAETHEVLVIFRGEDAYVSPNFYPSKREHHRHVPTWNYQVVHVYGNISFQHDDHAKRAAVGLLTRTHERRLNGTDGWRMADAPTDYMAQMLGNIVAFRIAVRRVVAKSKLSQNREERDYRGAVAGLYASGQDGIARQMEKRLSPADE</sequence>
<evidence type="ECO:0000313" key="2">
    <source>
        <dbReference type="Proteomes" id="UP000435138"/>
    </source>
</evidence>
<gene>
    <name evidence="1" type="ORF">GAO09_05505</name>
</gene>
<keyword evidence="2" id="KW-1185">Reference proteome</keyword>
<comment type="caution">
    <text evidence="1">The sequence shown here is derived from an EMBL/GenBank/DDBJ whole genome shotgun (WGS) entry which is preliminary data.</text>
</comment>
<evidence type="ECO:0000313" key="1">
    <source>
        <dbReference type="EMBL" id="MQY45518.1"/>
    </source>
</evidence>
<dbReference type="AlphaFoldDB" id="A0A6A8A6M9"/>